<dbReference type="STRING" id="5601.A0A0D2DTW2"/>
<keyword evidence="6" id="KW-0539">Nucleus</keyword>
<keyword evidence="3" id="KW-0677">Repeat</keyword>
<evidence type="ECO:0000256" key="7">
    <source>
        <dbReference type="PROSITE-ProRule" id="PRU00042"/>
    </source>
</evidence>
<keyword evidence="11" id="KW-1185">Reference proteome</keyword>
<dbReference type="InterPro" id="IPR051059">
    <property type="entry name" value="VerF-like"/>
</dbReference>
<keyword evidence="4 7" id="KW-0863">Zinc-finger</keyword>
<dbReference type="EMBL" id="KN846960">
    <property type="protein sequence ID" value="KIW65507.1"/>
    <property type="molecule type" value="Genomic_DNA"/>
</dbReference>
<dbReference type="Proteomes" id="UP000054266">
    <property type="component" value="Unassembled WGS sequence"/>
</dbReference>
<dbReference type="SUPFAM" id="SSF57667">
    <property type="entry name" value="beta-beta-alpha zinc fingers"/>
    <property type="match status" value="1"/>
</dbReference>
<dbReference type="InterPro" id="IPR036236">
    <property type="entry name" value="Znf_C2H2_sf"/>
</dbReference>
<feature type="compositionally biased region" description="Basic residues" evidence="8">
    <location>
        <begin position="13"/>
        <end position="23"/>
    </location>
</feature>
<evidence type="ECO:0000313" key="10">
    <source>
        <dbReference type="EMBL" id="KIW65507.1"/>
    </source>
</evidence>
<organism evidence="10 11">
    <name type="scientific">Phialophora macrospora</name>
    <dbReference type="NCBI Taxonomy" id="1851006"/>
    <lineage>
        <taxon>Eukaryota</taxon>
        <taxon>Fungi</taxon>
        <taxon>Dikarya</taxon>
        <taxon>Ascomycota</taxon>
        <taxon>Pezizomycotina</taxon>
        <taxon>Eurotiomycetes</taxon>
        <taxon>Chaetothyriomycetidae</taxon>
        <taxon>Chaetothyriales</taxon>
        <taxon>Herpotrichiellaceae</taxon>
        <taxon>Phialophora</taxon>
    </lineage>
</organism>
<dbReference type="PANTHER" id="PTHR40626:SF22">
    <property type="entry name" value="C2H2-TYPE DOMAIN-CONTAINING PROTEIN"/>
    <property type="match status" value="1"/>
</dbReference>
<dbReference type="SMART" id="SM00355">
    <property type="entry name" value="ZnF_C2H2"/>
    <property type="match status" value="2"/>
</dbReference>
<evidence type="ECO:0000256" key="2">
    <source>
        <dbReference type="ARBA" id="ARBA00022723"/>
    </source>
</evidence>
<dbReference type="AlphaFoldDB" id="A0A0D2DTW2"/>
<dbReference type="InterPro" id="IPR007219">
    <property type="entry name" value="XnlR_reg_dom"/>
</dbReference>
<proteinExistence type="predicted"/>
<dbReference type="Pfam" id="PF00096">
    <property type="entry name" value="zf-C2H2"/>
    <property type="match status" value="2"/>
</dbReference>
<feature type="domain" description="C2H2-type" evidence="9">
    <location>
        <begin position="53"/>
        <end position="81"/>
    </location>
</feature>
<accession>A0A0D2DTW2</accession>
<name>A0A0D2DTW2_9EURO</name>
<dbReference type="Pfam" id="PF04082">
    <property type="entry name" value="Fungal_trans"/>
    <property type="match status" value="1"/>
</dbReference>
<evidence type="ECO:0000259" key="9">
    <source>
        <dbReference type="PROSITE" id="PS50157"/>
    </source>
</evidence>
<feature type="region of interest" description="Disordered" evidence="8">
    <location>
        <begin position="215"/>
        <end position="266"/>
    </location>
</feature>
<dbReference type="GO" id="GO:0000785">
    <property type="term" value="C:chromatin"/>
    <property type="evidence" value="ECO:0007669"/>
    <property type="project" value="TreeGrafter"/>
</dbReference>
<comment type="subcellular location">
    <subcellularLocation>
        <location evidence="1">Nucleus</location>
    </subcellularLocation>
</comment>
<dbReference type="GO" id="GO:0005634">
    <property type="term" value="C:nucleus"/>
    <property type="evidence" value="ECO:0007669"/>
    <property type="project" value="UniProtKB-SubCell"/>
</dbReference>
<dbReference type="InterPro" id="IPR013087">
    <property type="entry name" value="Znf_C2H2_type"/>
</dbReference>
<feature type="region of interest" description="Disordered" evidence="8">
    <location>
        <begin position="1"/>
        <end position="24"/>
    </location>
</feature>
<dbReference type="HOGENOM" id="CLU_007784_2_0_1"/>
<protein>
    <recommendedName>
        <fullName evidence="9">C2H2-type domain-containing protein</fullName>
    </recommendedName>
</protein>
<feature type="compositionally biased region" description="Polar residues" evidence="8">
    <location>
        <begin position="215"/>
        <end position="229"/>
    </location>
</feature>
<dbReference type="GO" id="GO:0000981">
    <property type="term" value="F:DNA-binding transcription factor activity, RNA polymerase II-specific"/>
    <property type="evidence" value="ECO:0007669"/>
    <property type="project" value="InterPro"/>
</dbReference>
<evidence type="ECO:0000256" key="1">
    <source>
        <dbReference type="ARBA" id="ARBA00004123"/>
    </source>
</evidence>
<dbReference type="Gene3D" id="3.30.160.60">
    <property type="entry name" value="Classic Zinc Finger"/>
    <property type="match status" value="2"/>
</dbReference>
<evidence type="ECO:0000256" key="6">
    <source>
        <dbReference type="ARBA" id="ARBA00023242"/>
    </source>
</evidence>
<evidence type="ECO:0000256" key="4">
    <source>
        <dbReference type="ARBA" id="ARBA00022771"/>
    </source>
</evidence>
<dbReference type="PROSITE" id="PS00028">
    <property type="entry name" value="ZINC_FINGER_C2H2_1"/>
    <property type="match status" value="2"/>
</dbReference>
<dbReference type="PANTHER" id="PTHR40626">
    <property type="entry name" value="MIP31509P"/>
    <property type="match status" value="1"/>
</dbReference>
<feature type="compositionally biased region" description="Basic and acidic residues" evidence="8">
    <location>
        <begin position="255"/>
        <end position="266"/>
    </location>
</feature>
<evidence type="ECO:0000256" key="5">
    <source>
        <dbReference type="ARBA" id="ARBA00022833"/>
    </source>
</evidence>
<dbReference type="CDD" id="cd12148">
    <property type="entry name" value="fungal_TF_MHR"/>
    <property type="match status" value="1"/>
</dbReference>
<reference evidence="10 11" key="1">
    <citation type="submission" date="2015-01" db="EMBL/GenBank/DDBJ databases">
        <title>The Genome Sequence of Capronia semiimmersa CBS27337.</title>
        <authorList>
            <consortium name="The Broad Institute Genomics Platform"/>
            <person name="Cuomo C."/>
            <person name="de Hoog S."/>
            <person name="Gorbushina A."/>
            <person name="Stielow B."/>
            <person name="Teixiera M."/>
            <person name="Abouelleil A."/>
            <person name="Chapman S.B."/>
            <person name="Priest M."/>
            <person name="Young S.K."/>
            <person name="Wortman J."/>
            <person name="Nusbaum C."/>
            <person name="Birren B."/>
        </authorList>
    </citation>
    <scope>NUCLEOTIDE SEQUENCE [LARGE SCALE GENOMIC DNA]</scope>
    <source>
        <strain evidence="10 11">CBS 27337</strain>
    </source>
</reference>
<dbReference type="GO" id="GO:0008270">
    <property type="term" value="F:zinc ion binding"/>
    <property type="evidence" value="ECO:0007669"/>
    <property type="project" value="UniProtKB-KW"/>
</dbReference>
<dbReference type="PROSITE" id="PS50157">
    <property type="entry name" value="ZINC_FINGER_C2H2_2"/>
    <property type="match status" value="2"/>
</dbReference>
<feature type="domain" description="C2H2-type" evidence="9">
    <location>
        <begin position="25"/>
        <end position="52"/>
    </location>
</feature>
<gene>
    <name evidence="10" type="ORF">PV04_07762</name>
</gene>
<dbReference type="FunFam" id="3.30.160.60:FF:002343">
    <property type="entry name" value="Zinc finger protein 33A"/>
    <property type="match status" value="1"/>
</dbReference>
<keyword evidence="5" id="KW-0862">Zinc</keyword>
<sequence length="845" mass="94625">MERASESESQRQTQRKGKVRRRTPPACQFCQRSFSRLVHLQRHLRRHTNEKPYQCRTCSKSFGRSDLLTRHNRLIHSSAQEAGTLDDAVGSSLQTSPSRLMAFNATTPAHDTVLTGGTPGAATSAMLENLPAPMQLSSEVTQWHPVTPPHNGSGIEARDDEFEGGSMLDFSLSAPLQDPMQDFDLFLESIGLNHSWEPEVVSSIESPYVPTDFSMLSTSDFQPSGQAESYPNPRFHHEDAPYSTFGSRLPSLQPEPRDPDSRRQLPVDEPVIKVTSICNVGKPEYHAFSKKLERLKHIIPTDFALPSRWALARSFDGFIDGLNEHQPFIHTPTISIESCSPALTLALAACGSQYRFEEERGFDFFYVARALLIHNLNRQGRFSLSVPATHKVAHELDDIENSQSVRSESTQADLMENIQTLLLLTIFATWGKDRAILQEMLSFQGILASMIREDGLNEDDRTTFSMTTESDETNWHHWVRQESSRRTKLAAFTFFNLHSIMYNRAPLILNAELRLNLPCSSALWKAASPAEWRVACEMCRRSSSATGMPFQTSLALLFNRPPSLPNKLSLSTPMGNHVLLHGIFQHIFFARQLCISPRSLKNGSQSLRSEDLAMIEDALRAWKLHWKHTPESSTNPRNPSGPIAFTSAALLGQAYVRLYLNLGPSRALISQDPTRIAQSLTQVPPVERTSGLVMALLHAAHALSIPVRLGIDFVARSHSFYWSVQHSLVSLEYAFLLSRWLLTLPGSGGPTAMSAREQLLFLWVKRMVDETRVTKHPSSQGIGQALEPGGRWETLQLVEDVARMKQLGSAIVRIWARTFEGNTCWGIVDLISQSLEAYAVLLEQA</sequence>
<evidence type="ECO:0000256" key="3">
    <source>
        <dbReference type="ARBA" id="ARBA00022737"/>
    </source>
</evidence>
<evidence type="ECO:0000313" key="11">
    <source>
        <dbReference type="Proteomes" id="UP000054266"/>
    </source>
</evidence>
<dbReference type="GO" id="GO:0000978">
    <property type="term" value="F:RNA polymerase II cis-regulatory region sequence-specific DNA binding"/>
    <property type="evidence" value="ECO:0007669"/>
    <property type="project" value="InterPro"/>
</dbReference>
<dbReference type="GO" id="GO:0006351">
    <property type="term" value="P:DNA-templated transcription"/>
    <property type="evidence" value="ECO:0007669"/>
    <property type="project" value="InterPro"/>
</dbReference>
<evidence type="ECO:0000256" key="8">
    <source>
        <dbReference type="SAM" id="MobiDB-lite"/>
    </source>
</evidence>
<keyword evidence="2" id="KW-0479">Metal-binding</keyword>